<feature type="region of interest" description="Disordered" evidence="1">
    <location>
        <begin position="66"/>
        <end position="88"/>
    </location>
</feature>
<feature type="compositionally biased region" description="Low complexity" evidence="1">
    <location>
        <begin position="116"/>
        <end position="162"/>
    </location>
</feature>
<evidence type="ECO:0000256" key="1">
    <source>
        <dbReference type="SAM" id="MobiDB-lite"/>
    </source>
</evidence>
<evidence type="ECO:0000313" key="6">
    <source>
        <dbReference type="RefSeq" id="XP_006817551.1"/>
    </source>
</evidence>
<dbReference type="PANTHER" id="PTHR24416:SF617">
    <property type="entry name" value="RET ONCOGENE, ISOFORM A"/>
    <property type="match status" value="1"/>
</dbReference>
<keyword evidence="2" id="KW-0812">Transmembrane</keyword>
<dbReference type="PANTHER" id="PTHR24416">
    <property type="entry name" value="TYROSINE-PROTEIN KINASE RECEPTOR"/>
    <property type="match status" value="1"/>
</dbReference>
<feature type="compositionally biased region" description="Polar residues" evidence="1">
    <location>
        <begin position="210"/>
        <end position="229"/>
    </location>
</feature>
<dbReference type="InterPro" id="IPR001245">
    <property type="entry name" value="Ser-Thr/Tyr_kinase_cat_dom"/>
</dbReference>
<evidence type="ECO:0000313" key="5">
    <source>
        <dbReference type="Proteomes" id="UP000694865"/>
    </source>
</evidence>
<feature type="region of interest" description="Disordered" evidence="1">
    <location>
        <begin position="182"/>
        <end position="307"/>
    </location>
</feature>
<evidence type="ECO:0000259" key="4">
    <source>
        <dbReference type="PROSITE" id="PS50011"/>
    </source>
</evidence>
<sequence>MDNINQRLVCILVNWLLLTSLISIAEAYTSTIDYGTIDMTTDLLLSTTPEETTPDVFYTTTVTGTTATTSTTTHTPTSDSMSTREPTTTFVPTTELKTTGMETTDYKTTGVGVEPSTSPSESTSQSASAATKLSTTDVSYTTTVTGTTETPSTTRYTSTPDSVSSGKTTTTFVPTTELKTTGMETTDYKTTSGRVEPSISPSESTSQSTRATTELSTTDSPIVSTQDKVTTLQQTTATITTPHSTTVYTTDEQTTVTEEPTTTKPNTTPQGSTSKTTTLIPEPITTKSPSPTNVPSTSGKTSSLRSSTKIMTSSQTIYSSLVTTPGKPTTGETDGSTTGAIIITMSVVIILLLLLLLVALLYCRRHRNRPTGGVEKPTRITSDLFQMFEFSRDNLAFEGIIGKGNHTQVMKAKAWKIGVSSDVSTVAVKMLHDEARNADRDVLLAELETTRRIPSHPNIISLLGYCVDYDPYYIIYEYATLGHLQHYLRSIREEIYYGDNVAKDIKKSTIGELLLQFAEEIAEGMTYLAQSEIIHGDLSSLSIHVTENDGVKKCKISDIGKKSGQRGNLDSYGKKRLPIRWMSPESMREGEYTTKSDVWSFGVVVWEIVTLGATPYFTMSSSEVEREVKNGGRLNKPEHCSDSLYSILRECWIDEPKLRPTMKNRQKKLLQLRSAENFTEHIEMADFNPNLFGLVDKSTPGERC</sequence>
<evidence type="ECO:0000256" key="2">
    <source>
        <dbReference type="SAM" id="Phobius"/>
    </source>
</evidence>
<evidence type="ECO:0000256" key="3">
    <source>
        <dbReference type="SAM" id="SignalP"/>
    </source>
</evidence>
<feature type="transmembrane region" description="Helical" evidence="2">
    <location>
        <begin position="340"/>
        <end position="362"/>
    </location>
</feature>
<dbReference type="Proteomes" id="UP000694865">
    <property type="component" value="Unplaced"/>
</dbReference>
<dbReference type="RefSeq" id="XP_006817551.1">
    <property type="nucleotide sequence ID" value="XM_006817488.1"/>
</dbReference>
<feature type="compositionally biased region" description="Polar residues" evidence="1">
    <location>
        <begin position="285"/>
        <end position="295"/>
    </location>
</feature>
<dbReference type="PROSITE" id="PS50011">
    <property type="entry name" value="PROTEIN_KINASE_DOM"/>
    <property type="match status" value="1"/>
</dbReference>
<dbReference type="InterPro" id="IPR000719">
    <property type="entry name" value="Prot_kinase_dom"/>
</dbReference>
<dbReference type="GeneID" id="102803193"/>
<protein>
    <submittedName>
        <fullName evidence="6">Muscle, skeletal receptor tyrosine-protein kinase-like</fullName>
    </submittedName>
</protein>
<proteinExistence type="predicted"/>
<feature type="domain" description="Protein kinase" evidence="4">
    <location>
        <begin position="395"/>
        <end position="684"/>
    </location>
</feature>
<keyword evidence="2" id="KW-0472">Membrane</keyword>
<reference evidence="6" key="1">
    <citation type="submission" date="2025-08" db="UniProtKB">
        <authorList>
            <consortium name="RefSeq"/>
        </authorList>
    </citation>
    <scope>IDENTIFICATION</scope>
    <source>
        <tissue evidence="6">Testes</tissue>
    </source>
</reference>
<feature type="signal peptide" evidence="3">
    <location>
        <begin position="1"/>
        <end position="27"/>
    </location>
</feature>
<gene>
    <name evidence="6" type="primary">LOC102803193</name>
</gene>
<feature type="compositionally biased region" description="Low complexity" evidence="1">
    <location>
        <begin position="196"/>
        <end position="209"/>
    </location>
</feature>
<keyword evidence="2" id="KW-1133">Transmembrane helix</keyword>
<keyword evidence="3" id="KW-0732">Signal</keyword>
<dbReference type="CDD" id="cd00192">
    <property type="entry name" value="PTKc"/>
    <property type="match status" value="1"/>
</dbReference>
<dbReference type="Gene3D" id="1.10.510.10">
    <property type="entry name" value="Transferase(Phosphotransferase) domain 1"/>
    <property type="match status" value="1"/>
</dbReference>
<feature type="compositionally biased region" description="Low complexity" evidence="1">
    <location>
        <begin position="296"/>
        <end position="307"/>
    </location>
</feature>
<feature type="compositionally biased region" description="Low complexity" evidence="1">
    <location>
        <begin position="230"/>
        <end position="278"/>
    </location>
</feature>
<organism evidence="5 6">
    <name type="scientific">Saccoglossus kowalevskii</name>
    <name type="common">Acorn worm</name>
    <dbReference type="NCBI Taxonomy" id="10224"/>
    <lineage>
        <taxon>Eukaryota</taxon>
        <taxon>Metazoa</taxon>
        <taxon>Hemichordata</taxon>
        <taxon>Enteropneusta</taxon>
        <taxon>Harrimaniidae</taxon>
        <taxon>Saccoglossus</taxon>
    </lineage>
</organism>
<dbReference type="InterPro" id="IPR050122">
    <property type="entry name" value="RTK"/>
</dbReference>
<feature type="region of interest" description="Disordered" evidence="1">
    <location>
        <begin position="109"/>
        <end position="169"/>
    </location>
</feature>
<dbReference type="InterPro" id="IPR011009">
    <property type="entry name" value="Kinase-like_dom_sf"/>
</dbReference>
<dbReference type="PRINTS" id="PR00109">
    <property type="entry name" value="TYRKINASE"/>
</dbReference>
<feature type="chain" id="PRO_5045512878" evidence="3">
    <location>
        <begin position="28"/>
        <end position="704"/>
    </location>
</feature>
<dbReference type="SUPFAM" id="SSF56112">
    <property type="entry name" value="Protein kinase-like (PK-like)"/>
    <property type="match status" value="1"/>
</dbReference>
<keyword evidence="5" id="KW-1185">Reference proteome</keyword>
<dbReference type="Pfam" id="PF07714">
    <property type="entry name" value="PK_Tyr_Ser-Thr"/>
    <property type="match status" value="1"/>
</dbReference>
<accession>A0ABM0MC10</accession>
<name>A0ABM0MC10_SACKO</name>
<dbReference type="Gene3D" id="3.30.200.20">
    <property type="entry name" value="Phosphorylase Kinase, domain 1"/>
    <property type="match status" value="1"/>
</dbReference>